<dbReference type="WBParaSite" id="jg13503">
    <property type="protein sequence ID" value="jg13503"/>
    <property type="gene ID" value="jg13503"/>
</dbReference>
<organism evidence="2 3">
    <name type="scientific">Ditylenchus dipsaci</name>
    <dbReference type="NCBI Taxonomy" id="166011"/>
    <lineage>
        <taxon>Eukaryota</taxon>
        <taxon>Metazoa</taxon>
        <taxon>Ecdysozoa</taxon>
        <taxon>Nematoda</taxon>
        <taxon>Chromadorea</taxon>
        <taxon>Rhabditida</taxon>
        <taxon>Tylenchina</taxon>
        <taxon>Tylenchomorpha</taxon>
        <taxon>Sphaerularioidea</taxon>
        <taxon>Anguinidae</taxon>
        <taxon>Anguininae</taxon>
        <taxon>Ditylenchus</taxon>
    </lineage>
</organism>
<reference evidence="3" key="1">
    <citation type="submission" date="2022-11" db="UniProtKB">
        <authorList>
            <consortium name="WormBaseParasite"/>
        </authorList>
    </citation>
    <scope>IDENTIFICATION</scope>
</reference>
<sequence length="230" mass="26171">MPLSTISNFFQAMPSEHEMGVPSETSVAEKTIEEPANDVDLIGEYTDRLSDLSEDEEEALFPSQKAYFATWLQRLRPLVQNKNVRAFSITNLLLIFINIIFCWWLLVSSSMLWFNSYGLTKLPTRKTMCYEFFSSANKYAPCPENLSELEDIAPCNTHVCAKNLSQFNWKMDKSGEKEAIYYVNVKDPTEGCYKIRDIPTDDQLVFIDTTELISMVDCNIPVNGLASGNP</sequence>
<keyword evidence="1" id="KW-0812">Transmembrane</keyword>
<dbReference type="AlphaFoldDB" id="A0A915CWU9"/>
<protein>
    <submittedName>
        <fullName evidence="3">Uncharacterized protein</fullName>
    </submittedName>
</protein>
<dbReference type="Proteomes" id="UP000887574">
    <property type="component" value="Unplaced"/>
</dbReference>
<evidence type="ECO:0000256" key="1">
    <source>
        <dbReference type="SAM" id="Phobius"/>
    </source>
</evidence>
<name>A0A915CWU9_9BILA</name>
<feature type="transmembrane region" description="Helical" evidence="1">
    <location>
        <begin position="84"/>
        <end position="106"/>
    </location>
</feature>
<accession>A0A915CWU9</accession>
<proteinExistence type="predicted"/>
<evidence type="ECO:0000313" key="2">
    <source>
        <dbReference type="Proteomes" id="UP000887574"/>
    </source>
</evidence>
<keyword evidence="1" id="KW-1133">Transmembrane helix</keyword>
<keyword evidence="2" id="KW-1185">Reference proteome</keyword>
<keyword evidence="1" id="KW-0472">Membrane</keyword>
<evidence type="ECO:0000313" key="3">
    <source>
        <dbReference type="WBParaSite" id="jg13503"/>
    </source>
</evidence>